<accession>A0A9R1UL44</accession>
<evidence type="ECO:0000256" key="1">
    <source>
        <dbReference type="PROSITE-ProRule" id="PRU00175"/>
    </source>
</evidence>
<keyword evidence="1" id="KW-0863">Zinc-finger</keyword>
<dbReference type="InterPro" id="IPR044274">
    <property type="entry name" value="RFI2"/>
</dbReference>
<dbReference type="InterPro" id="IPR001841">
    <property type="entry name" value="Znf_RING"/>
</dbReference>
<keyword evidence="1" id="KW-0479">Metal-binding</keyword>
<keyword evidence="1" id="KW-0862">Zinc</keyword>
<dbReference type="Gene3D" id="3.30.40.10">
    <property type="entry name" value="Zinc/RING finger domain, C3HC4 (zinc finger)"/>
    <property type="match status" value="1"/>
</dbReference>
<organism evidence="3 4">
    <name type="scientific">Lactuca sativa</name>
    <name type="common">Garden lettuce</name>
    <dbReference type="NCBI Taxonomy" id="4236"/>
    <lineage>
        <taxon>Eukaryota</taxon>
        <taxon>Viridiplantae</taxon>
        <taxon>Streptophyta</taxon>
        <taxon>Embryophyta</taxon>
        <taxon>Tracheophyta</taxon>
        <taxon>Spermatophyta</taxon>
        <taxon>Magnoliopsida</taxon>
        <taxon>eudicotyledons</taxon>
        <taxon>Gunneridae</taxon>
        <taxon>Pentapetalae</taxon>
        <taxon>asterids</taxon>
        <taxon>campanulids</taxon>
        <taxon>Asterales</taxon>
        <taxon>Asteraceae</taxon>
        <taxon>Cichorioideae</taxon>
        <taxon>Cichorieae</taxon>
        <taxon>Lactucinae</taxon>
        <taxon>Lactuca</taxon>
    </lineage>
</organism>
<evidence type="ECO:0000313" key="4">
    <source>
        <dbReference type="Proteomes" id="UP000235145"/>
    </source>
</evidence>
<evidence type="ECO:0000313" key="3">
    <source>
        <dbReference type="EMBL" id="KAJ0188958.1"/>
    </source>
</evidence>
<dbReference type="Proteomes" id="UP000235145">
    <property type="component" value="Unassembled WGS sequence"/>
</dbReference>
<dbReference type="SUPFAM" id="SSF57850">
    <property type="entry name" value="RING/U-box"/>
    <property type="match status" value="1"/>
</dbReference>
<protein>
    <recommendedName>
        <fullName evidence="2">RING-type domain-containing protein</fullName>
    </recommendedName>
</protein>
<gene>
    <name evidence="3" type="ORF">LSAT_V11C800411250</name>
</gene>
<keyword evidence="4" id="KW-1185">Reference proteome</keyword>
<sequence length="312" mass="35393">MVASKITDVINADVADNASPALGCSSSVPCSICFDLVIDEGERSTAKLQCGHKFHLDCIGSAFNSKGTMQCPNCRKVESGRWLFADAISETSARDWMPNEGPHDLSYSRRKPFFSHLVFTGVLSVDLQFIHQLSKPSLLFILESEPSLNTFTNFQANHPMIIDHTPSAPSYISYFQPSEHANNFHHPLNSISTPRATNIQHPAWGWNCHFLPYNADRDHGIPATLRSTSFLHPLHYNTQQRLRMVLPAVSNRGNHDGRRGFYIHEHEHEHEQSSYNSYYRTHEREYDSSHVPIMNNPWGSGSGSFHHRTHWS</sequence>
<dbReference type="GO" id="GO:0004842">
    <property type="term" value="F:ubiquitin-protein transferase activity"/>
    <property type="evidence" value="ECO:0000318"/>
    <property type="project" value="GO_Central"/>
</dbReference>
<dbReference type="EMBL" id="NBSK02000008">
    <property type="protein sequence ID" value="KAJ0188958.1"/>
    <property type="molecule type" value="Genomic_DNA"/>
</dbReference>
<proteinExistence type="predicted"/>
<evidence type="ECO:0000259" key="2">
    <source>
        <dbReference type="PROSITE" id="PS50089"/>
    </source>
</evidence>
<dbReference type="InterPro" id="IPR013083">
    <property type="entry name" value="Znf_RING/FYVE/PHD"/>
</dbReference>
<dbReference type="GO" id="GO:0005634">
    <property type="term" value="C:nucleus"/>
    <property type="evidence" value="ECO:0000318"/>
    <property type="project" value="GO_Central"/>
</dbReference>
<dbReference type="PANTHER" id="PTHR46798">
    <property type="entry name" value="OS09G0511500 PROTEIN"/>
    <property type="match status" value="1"/>
</dbReference>
<feature type="domain" description="RING-type" evidence="2">
    <location>
        <begin position="30"/>
        <end position="75"/>
    </location>
</feature>
<dbReference type="AlphaFoldDB" id="A0A9R1UL44"/>
<dbReference type="GO" id="GO:0008270">
    <property type="term" value="F:zinc ion binding"/>
    <property type="evidence" value="ECO:0007669"/>
    <property type="project" value="UniProtKB-KW"/>
</dbReference>
<dbReference type="PROSITE" id="PS50089">
    <property type="entry name" value="ZF_RING_2"/>
    <property type="match status" value="1"/>
</dbReference>
<dbReference type="PANTHER" id="PTHR46798:SF18">
    <property type="entry name" value="CHROMATIN REGULATOR PHD FAMILY"/>
    <property type="match status" value="1"/>
</dbReference>
<name>A0A9R1UL44_LACSA</name>
<comment type="caution">
    <text evidence="3">The sequence shown here is derived from an EMBL/GenBank/DDBJ whole genome shotgun (WGS) entry which is preliminary data.</text>
</comment>
<dbReference type="Pfam" id="PF13639">
    <property type="entry name" value="zf-RING_2"/>
    <property type="match status" value="1"/>
</dbReference>
<reference evidence="3 4" key="1">
    <citation type="journal article" date="2017" name="Nat. Commun.">
        <title>Genome assembly with in vitro proximity ligation data and whole-genome triplication in lettuce.</title>
        <authorList>
            <person name="Reyes-Chin-Wo S."/>
            <person name="Wang Z."/>
            <person name="Yang X."/>
            <person name="Kozik A."/>
            <person name="Arikit S."/>
            <person name="Song C."/>
            <person name="Xia L."/>
            <person name="Froenicke L."/>
            <person name="Lavelle D.O."/>
            <person name="Truco M.J."/>
            <person name="Xia R."/>
            <person name="Zhu S."/>
            <person name="Xu C."/>
            <person name="Xu H."/>
            <person name="Xu X."/>
            <person name="Cox K."/>
            <person name="Korf I."/>
            <person name="Meyers B.C."/>
            <person name="Michelmore R.W."/>
        </authorList>
    </citation>
    <scope>NUCLEOTIDE SEQUENCE [LARGE SCALE GENOMIC DNA]</scope>
    <source>
        <strain evidence="4">cv. Salinas</strain>
        <tissue evidence="3">Seedlings</tissue>
    </source>
</reference>
<dbReference type="SMART" id="SM00184">
    <property type="entry name" value="RING"/>
    <property type="match status" value="1"/>
</dbReference>